<proteinExistence type="predicted"/>
<comment type="caution">
    <text evidence="1">The sequence shown here is derived from an EMBL/GenBank/DDBJ whole genome shotgun (WGS) entry which is preliminary data.</text>
</comment>
<keyword evidence="2" id="KW-1185">Reference proteome</keyword>
<dbReference type="EMBL" id="JBIYDN010000008">
    <property type="protein sequence ID" value="MFK4442940.1"/>
    <property type="molecule type" value="Genomic_DNA"/>
</dbReference>
<reference evidence="1 2" key="1">
    <citation type="submission" date="2024-11" db="EMBL/GenBank/DDBJ databases">
        <title>Using genomics to understand microbial adaptation to soil warming.</title>
        <authorList>
            <person name="Deangelis K.M. PhD."/>
        </authorList>
    </citation>
    <scope>NUCLEOTIDE SEQUENCE [LARGE SCALE GENOMIC DNA]</scope>
    <source>
        <strain evidence="1 2">GAS97</strain>
    </source>
</reference>
<accession>A0ABW8MGZ7</accession>
<organism evidence="1 2">
    <name type="scientific">Caballeronia udeis</name>
    <dbReference type="NCBI Taxonomy" id="1232866"/>
    <lineage>
        <taxon>Bacteria</taxon>
        <taxon>Pseudomonadati</taxon>
        <taxon>Pseudomonadota</taxon>
        <taxon>Betaproteobacteria</taxon>
        <taxon>Burkholderiales</taxon>
        <taxon>Burkholderiaceae</taxon>
        <taxon>Caballeronia</taxon>
    </lineage>
</organism>
<protein>
    <submittedName>
        <fullName evidence="1">Uncharacterized protein</fullName>
    </submittedName>
</protein>
<sequence length="116" mass="13000">MAFNRCTSITRLPTIDGRAQNLNADRILTVTQYEVTADTGTIDPQASILYELNCRDRMMRELSIPIHAGNKNGFSDKPGEWKYVPPEGNSARLLKMLCAALQLFTSANKRVLARSR</sequence>
<name>A0ABW8MGZ7_9BURK</name>
<gene>
    <name evidence="1" type="ORF">ABH943_002962</name>
</gene>
<evidence type="ECO:0000313" key="1">
    <source>
        <dbReference type="EMBL" id="MFK4442940.1"/>
    </source>
</evidence>
<evidence type="ECO:0000313" key="2">
    <source>
        <dbReference type="Proteomes" id="UP001620514"/>
    </source>
</evidence>
<dbReference type="Proteomes" id="UP001620514">
    <property type="component" value="Unassembled WGS sequence"/>
</dbReference>